<accession>D7KHG0</accession>
<dbReference type="HOGENOM" id="CLU_2041223_0_0_1"/>
<evidence type="ECO:0000313" key="4">
    <source>
        <dbReference type="Proteomes" id="UP000008694"/>
    </source>
</evidence>
<protein>
    <recommendedName>
        <fullName evidence="5">Transmembrane protein</fullName>
    </recommendedName>
</protein>
<keyword evidence="2" id="KW-0472">Membrane</keyword>
<dbReference type="EMBL" id="GL348713">
    <property type="protein sequence ID" value="EFH69960.1"/>
    <property type="molecule type" value="Genomic_DNA"/>
</dbReference>
<dbReference type="Gramene" id="scaffold_103567.1">
    <property type="protein sequence ID" value="scaffold_103567.1"/>
    <property type="gene ID" value="scaffold_103567.1"/>
</dbReference>
<evidence type="ECO:0000256" key="1">
    <source>
        <dbReference type="SAM" id="MobiDB-lite"/>
    </source>
</evidence>
<keyword evidence="2" id="KW-0812">Transmembrane</keyword>
<dbReference type="STRING" id="81972.D7KHG0"/>
<sequence>MEDPLLSKNDGDSSSNEEHIVDITTDEQTPNEAEGVQRCGPVTYEYVWNFFDLALTLVQIVAAIVVMVQAKDKHPQVWIIGYTCGCIGILPCLCWRCWHYSPCFSSDSYTTRYKTCYFSFY</sequence>
<feature type="transmembrane region" description="Helical" evidence="2">
    <location>
        <begin position="46"/>
        <end position="68"/>
    </location>
</feature>
<keyword evidence="4" id="KW-1185">Reference proteome</keyword>
<reference evidence="4" key="1">
    <citation type="journal article" date="2011" name="Nat. Genet.">
        <title>The Arabidopsis lyrata genome sequence and the basis of rapid genome size change.</title>
        <authorList>
            <person name="Hu T.T."/>
            <person name="Pattyn P."/>
            <person name="Bakker E.G."/>
            <person name="Cao J."/>
            <person name="Cheng J.-F."/>
            <person name="Clark R.M."/>
            <person name="Fahlgren N."/>
            <person name="Fawcett J.A."/>
            <person name="Grimwood J."/>
            <person name="Gundlach H."/>
            <person name="Haberer G."/>
            <person name="Hollister J.D."/>
            <person name="Ossowski S."/>
            <person name="Ottilar R.P."/>
            <person name="Salamov A.A."/>
            <person name="Schneeberger K."/>
            <person name="Spannagl M."/>
            <person name="Wang X."/>
            <person name="Yang L."/>
            <person name="Nasrallah M.E."/>
            <person name="Bergelson J."/>
            <person name="Carrington J.C."/>
            <person name="Gaut B.S."/>
            <person name="Schmutz J."/>
            <person name="Mayer K.F.X."/>
            <person name="Van de Peer Y."/>
            <person name="Grigoriev I.V."/>
            <person name="Nordborg M."/>
            <person name="Weigel D."/>
            <person name="Guo Y.-L."/>
        </authorList>
    </citation>
    <scope>NUCLEOTIDE SEQUENCE [LARGE SCALE GENOMIC DNA]</scope>
    <source>
        <strain evidence="4">cv. MN47</strain>
    </source>
</reference>
<dbReference type="Proteomes" id="UP000008694">
    <property type="component" value="Unassembled WGS sequence"/>
</dbReference>
<evidence type="ECO:0000256" key="2">
    <source>
        <dbReference type="SAM" id="Phobius"/>
    </source>
</evidence>
<evidence type="ECO:0008006" key="5">
    <source>
        <dbReference type="Google" id="ProtNLM"/>
    </source>
</evidence>
<name>D7KHG0_ARALL</name>
<gene>
    <name evidence="3" type="ORF">ARALYDRAFT_890773</name>
</gene>
<dbReference type="PANTHER" id="PTHR46225:SF13">
    <property type="entry name" value="E3 UBIQUITIN-PROTEIN LIGASE-RELATED"/>
    <property type="match status" value="1"/>
</dbReference>
<feature type="region of interest" description="Disordered" evidence="1">
    <location>
        <begin position="1"/>
        <end position="34"/>
    </location>
</feature>
<keyword evidence="2" id="KW-1133">Transmembrane helix</keyword>
<dbReference type="AlphaFoldDB" id="D7KHG0"/>
<proteinExistence type="predicted"/>
<dbReference type="PANTHER" id="PTHR46225">
    <property type="entry name" value="C3H4 TYPE ZINC FINGER PROTEIN"/>
    <property type="match status" value="1"/>
</dbReference>
<organism evidence="4">
    <name type="scientific">Arabidopsis lyrata subsp. lyrata</name>
    <name type="common">Lyre-leaved rock-cress</name>
    <dbReference type="NCBI Taxonomy" id="81972"/>
    <lineage>
        <taxon>Eukaryota</taxon>
        <taxon>Viridiplantae</taxon>
        <taxon>Streptophyta</taxon>
        <taxon>Embryophyta</taxon>
        <taxon>Tracheophyta</taxon>
        <taxon>Spermatophyta</taxon>
        <taxon>Magnoliopsida</taxon>
        <taxon>eudicotyledons</taxon>
        <taxon>Gunneridae</taxon>
        <taxon>Pentapetalae</taxon>
        <taxon>rosids</taxon>
        <taxon>malvids</taxon>
        <taxon>Brassicales</taxon>
        <taxon>Brassicaceae</taxon>
        <taxon>Camelineae</taxon>
        <taxon>Arabidopsis</taxon>
    </lineage>
</organism>
<evidence type="ECO:0000313" key="3">
    <source>
        <dbReference type="EMBL" id="EFH69960.1"/>
    </source>
</evidence>